<sequence>MAGVCEGGNEPPGSLKASELNNVLYEPFRAKVVEKPVSQTSYNSWRDHRSNHMTPPFWLDDRPPLLRHVDVRPAAGWSVLALHGL</sequence>
<accession>A0ABQ8SW53</accession>
<evidence type="ECO:0000313" key="2">
    <source>
        <dbReference type="Proteomes" id="UP001148838"/>
    </source>
</evidence>
<protein>
    <submittedName>
        <fullName evidence="1">Uncharacterized protein</fullName>
    </submittedName>
</protein>
<dbReference type="EMBL" id="JAJSOF020000019">
    <property type="protein sequence ID" value="KAJ4438432.1"/>
    <property type="molecule type" value="Genomic_DNA"/>
</dbReference>
<keyword evidence="2" id="KW-1185">Reference proteome</keyword>
<proteinExistence type="predicted"/>
<gene>
    <name evidence="1" type="ORF">ANN_14377</name>
</gene>
<organism evidence="1 2">
    <name type="scientific">Periplaneta americana</name>
    <name type="common">American cockroach</name>
    <name type="synonym">Blatta americana</name>
    <dbReference type="NCBI Taxonomy" id="6978"/>
    <lineage>
        <taxon>Eukaryota</taxon>
        <taxon>Metazoa</taxon>
        <taxon>Ecdysozoa</taxon>
        <taxon>Arthropoda</taxon>
        <taxon>Hexapoda</taxon>
        <taxon>Insecta</taxon>
        <taxon>Pterygota</taxon>
        <taxon>Neoptera</taxon>
        <taxon>Polyneoptera</taxon>
        <taxon>Dictyoptera</taxon>
        <taxon>Blattodea</taxon>
        <taxon>Blattoidea</taxon>
        <taxon>Blattidae</taxon>
        <taxon>Blattinae</taxon>
        <taxon>Periplaneta</taxon>
    </lineage>
</organism>
<name>A0ABQ8SW53_PERAM</name>
<dbReference type="Proteomes" id="UP001148838">
    <property type="component" value="Unassembled WGS sequence"/>
</dbReference>
<evidence type="ECO:0000313" key="1">
    <source>
        <dbReference type="EMBL" id="KAJ4438432.1"/>
    </source>
</evidence>
<reference evidence="1 2" key="1">
    <citation type="journal article" date="2022" name="Allergy">
        <title>Genome assembly and annotation of Periplaneta americana reveal a comprehensive cockroach allergen profile.</title>
        <authorList>
            <person name="Wang L."/>
            <person name="Xiong Q."/>
            <person name="Saelim N."/>
            <person name="Wang L."/>
            <person name="Nong W."/>
            <person name="Wan A.T."/>
            <person name="Shi M."/>
            <person name="Liu X."/>
            <person name="Cao Q."/>
            <person name="Hui J.H.L."/>
            <person name="Sookrung N."/>
            <person name="Leung T.F."/>
            <person name="Tungtrongchitr A."/>
            <person name="Tsui S.K.W."/>
        </authorList>
    </citation>
    <scope>NUCLEOTIDE SEQUENCE [LARGE SCALE GENOMIC DNA]</scope>
    <source>
        <strain evidence="1">PWHHKU_190912</strain>
    </source>
</reference>
<comment type="caution">
    <text evidence="1">The sequence shown here is derived from an EMBL/GenBank/DDBJ whole genome shotgun (WGS) entry which is preliminary data.</text>
</comment>